<dbReference type="Gene3D" id="1.25.40.390">
    <property type="match status" value="1"/>
</dbReference>
<accession>A0A3A1N4F5</accession>
<dbReference type="EMBL" id="QXFH01000076">
    <property type="protein sequence ID" value="RIV31582.1"/>
    <property type="molecule type" value="Genomic_DNA"/>
</dbReference>
<reference evidence="1 2" key="1">
    <citation type="submission" date="2018-08" db="EMBL/GenBank/DDBJ databases">
        <title>Proposal of Muricauda 72 sp.nov. and Muricauda NH166 sp.nov., isolated from seawater.</title>
        <authorList>
            <person name="Cheng H."/>
            <person name="Wu Y.-H."/>
            <person name="Guo L.-L."/>
            <person name="Xu X.-W."/>
        </authorList>
    </citation>
    <scope>NUCLEOTIDE SEQUENCE [LARGE SCALE GENOMIC DNA]</scope>
    <source>
        <strain evidence="1 2">KCTC 22173</strain>
    </source>
</reference>
<name>A0A3A1N4F5_9FLAO</name>
<proteinExistence type="predicted"/>
<dbReference type="Proteomes" id="UP000266067">
    <property type="component" value="Unassembled WGS sequence"/>
</dbReference>
<gene>
    <name evidence="1" type="ORF">D2V08_14150</name>
</gene>
<sequence>MKKYIAIILTTVFGLGTFYSCDDTLDVNTDPLAATSADPNAVLPYVFVQYSARKVTELGTRICDVPQYISTTFNSPKNGSTTSFLTGNTWRMLYAETNGNLSLIRADAAAAGETSNNVNAIATILSAHMFYEATSIFEDVPFSEALNGTEFPAPKVDAQEDVLRGVVDMLDEAMTMIDNRPAEGEFVITPSSDLFYGGNMDDWRVFANSLKLRVLMMLRNGGANVDAQITQVLGEPLMEVNDQAALIRYSGEPGGENGMNTIITAFGGPDNETDNIFGPGDPLVDLLYGNNDPRLDLWIARNDLPAPGNTFFPDNSTSVLSNNVIRATLPDVIMIPAEIDLYKAELALEGFTAAGDANDNFRKGVTNTLKWWGQDIPGAVQIISDEDISTFVNNLPEANLTDIYNEQYLASFLMPVLCWNNVRRNQIPVLETPPASNISTYLKRFTYPPTEIATNPNIPANKLTDVPMWFENQ</sequence>
<dbReference type="PROSITE" id="PS51257">
    <property type="entry name" value="PROKAR_LIPOPROTEIN"/>
    <property type="match status" value="1"/>
</dbReference>
<dbReference type="Pfam" id="PF12771">
    <property type="entry name" value="SusD-like_2"/>
    <property type="match status" value="1"/>
</dbReference>
<organism evidence="1 2">
    <name type="scientific">Flagellimonas lutimaris</name>
    <dbReference type="NCBI Taxonomy" id="475082"/>
    <lineage>
        <taxon>Bacteria</taxon>
        <taxon>Pseudomonadati</taxon>
        <taxon>Bacteroidota</taxon>
        <taxon>Flavobacteriia</taxon>
        <taxon>Flavobacteriales</taxon>
        <taxon>Flavobacteriaceae</taxon>
        <taxon>Flagellimonas</taxon>
    </lineage>
</organism>
<keyword evidence="1" id="KW-0449">Lipoprotein</keyword>
<comment type="caution">
    <text evidence="1">The sequence shown here is derived from an EMBL/GenBank/DDBJ whole genome shotgun (WGS) entry which is preliminary data.</text>
</comment>
<evidence type="ECO:0000313" key="1">
    <source>
        <dbReference type="EMBL" id="RIV31582.1"/>
    </source>
</evidence>
<dbReference type="AlphaFoldDB" id="A0A3A1N4F5"/>
<protein>
    <submittedName>
        <fullName evidence="1">SusD/RagB family nutrient-binding outer membrane lipoprotein</fullName>
    </submittedName>
</protein>
<dbReference type="RefSeq" id="WP_119608809.1">
    <property type="nucleotide sequence ID" value="NZ_QXFH01000076.1"/>
</dbReference>
<dbReference type="InterPro" id="IPR041662">
    <property type="entry name" value="SusD-like_2"/>
</dbReference>
<dbReference type="SUPFAM" id="SSF48452">
    <property type="entry name" value="TPR-like"/>
    <property type="match status" value="1"/>
</dbReference>
<keyword evidence="2" id="KW-1185">Reference proteome</keyword>
<dbReference type="InterPro" id="IPR011990">
    <property type="entry name" value="TPR-like_helical_dom_sf"/>
</dbReference>
<dbReference type="OrthoDB" id="725917at2"/>
<evidence type="ECO:0000313" key="2">
    <source>
        <dbReference type="Proteomes" id="UP000266067"/>
    </source>
</evidence>